<keyword evidence="3" id="KW-1185">Reference proteome</keyword>
<feature type="transmembrane region" description="Helical" evidence="1">
    <location>
        <begin position="68"/>
        <end position="89"/>
    </location>
</feature>
<sequence length="235" mass="25533">MSTTELAADAATPANATPAAHRLALTGIAGALAAVVLIGALDVWTVNWPRNPLWRTISEYALGPLRPVFDTGVALLSLGSAAVLVALIVRRLAKPWSGGTIALGLWSLGLMMVVVFPKHDWDVGPSWNGYVHQFGSLMAFIALPIAAIRLSKPWRRDAEWGNWGRWTARLGWLSVAWFAILPASMIYAKFSPLAWWQVVPLGLVERGLTLTEVLVVLVLAVWCRRAARPIPSTEA</sequence>
<name>A0A841FUW9_9ACTN</name>
<evidence type="ECO:0008006" key="4">
    <source>
        <dbReference type="Google" id="ProtNLM"/>
    </source>
</evidence>
<feature type="transmembrane region" description="Helical" evidence="1">
    <location>
        <begin position="23"/>
        <end position="48"/>
    </location>
</feature>
<accession>A0A841FUW9</accession>
<dbReference type="RefSeq" id="WP_184789135.1">
    <property type="nucleotide sequence ID" value="NZ_BONT01000046.1"/>
</dbReference>
<dbReference type="Proteomes" id="UP000548476">
    <property type="component" value="Unassembled WGS sequence"/>
</dbReference>
<dbReference type="EMBL" id="JACHGT010000008">
    <property type="protein sequence ID" value="MBB6036309.1"/>
    <property type="molecule type" value="Genomic_DNA"/>
</dbReference>
<comment type="caution">
    <text evidence="2">The sequence shown here is derived from an EMBL/GenBank/DDBJ whole genome shotgun (WGS) entry which is preliminary data.</text>
</comment>
<evidence type="ECO:0000313" key="3">
    <source>
        <dbReference type="Proteomes" id="UP000548476"/>
    </source>
</evidence>
<keyword evidence="1" id="KW-0812">Transmembrane</keyword>
<gene>
    <name evidence="2" type="ORF">HNR73_004177</name>
</gene>
<protein>
    <recommendedName>
        <fullName evidence="4">DUF998 domain-containing protein</fullName>
    </recommendedName>
</protein>
<keyword evidence="1" id="KW-1133">Transmembrane helix</keyword>
<organism evidence="2 3">
    <name type="scientific">Phytomonospora endophytica</name>
    <dbReference type="NCBI Taxonomy" id="714109"/>
    <lineage>
        <taxon>Bacteria</taxon>
        <taxon>Bacillati</taxon>
        <taxon>Actinomycetota</taxon>
        <taxon>Actinomycetes</taxon>
        <taxon>Micromonosporales</taxon>
        <taxon>Micromonosporaceae</taxon>
        <taxon>Phytomonospora</taxon>
    </lineage>
</organism>
<evidence type="ECO:0000313" key="2">
    <source>
        <dbReference type="EMBL" id="MBB6036309.1"/>
    </source>
</evidence>
<reference evidence="2 3" key="1">
    <citation type="submission" date="2020-08" db="EMBL/GenBank/DDBJ databases">
        <title>Genomic Encyclopedia of Type Strains, Phase IV (KMG-IV): sequencing the most valuable type-strain genomes for metagenomic binning, comparative biology and taxonomic classification.</title>
        <authorList>
            <person name="Goeker M."/>
        </authorList>
    </citation>
    <scope>NUCLEOTIDE SEQUENCE [LARGE SCALE GENOMIC DNA]</scope>
    <source>
        <strain evidence="2 3">YIM 65646</strain>
    </source>
</reference>
<feature type="transmembrane region" description="Helical" evidence="1">
    <location>
        <begin position="170"/>
        <end position="188"/>
    </location>
</feature>
<dbReference type="Pfam" id="PF06197">
    <property type="entry name" value="DUF998"/>
    <property type="match status" value="1"/>
</dbReference>
<feature type="transmembrane region" description="Helical" evidence="1">
    <location>
        <begin position="194"/>
        <end position="222"/>
    </location>
</feature>
<keyword evidence="1" id="KW-0472">Membrane</keyword>
<dbReference type="InterPro" id="IPR009339">
    <property type="entry name" value="DUF998"/>
</dbReference>
<feature type="transmembrane region" description="Helical" evidence="1">
    <location>
        <begin position="96"/>
        <end position="117"/>
    </location>
</feature>
<evidence type="ECO:0000256" key="1">
    <source>
        <dbReference type="SAM" id="Phobius"/>
    </source>
</evidence>
<dbReference type="AlphaFoldDB" id="A0A841FUW9"/>
<feature type="transmembrane region" description="Helical" evidence="1">
    <location>
        <begin position="129"/>
        <end position="150"/>
    </location>
</feature>
<proteinExistence type="predicted"/>